<accession>A0ABW4HA35</accession>
<protein>
    <recommendedName>
        <fullName evidence="3">Lipoprotein</fullName>
    </recommendedName>
</protein>
<evidence type="ECO:0000313" key="1">
    <source>
        <dbReference type="EMBL" id="MFD1602131.1"/>
    </source>
</evidence>
<organism evidence="1 2">
    <name type="scientific">Flavobacterium artemisiae</name>
    <dbReference type="NCBI Taxonomy" id="2126556"/>
    <lineage>
        <taxon>Bacteria</taxon>
        <taxon>Pseudomonadati</taxon>
        <taxon>Bacteroidota</taxon>
        <taxon>Flavobacteriia</taxon>
        <taxon>Flavobacteriales</taxon>
        <taxon>Flavobacteriaceae</taxon>
        <taxon>Flavobacterium</taxon>
    </lineage>
</organism>
<evidence type="ECO:0000313" key="2">
    <source>
        <dbReference type="Proteomes" id="UP001597138"/>
    </source>
</evidence>
<gene>
    <name evidence="1" type="ORF">ACFSC2_05190</name>
</gene>
<dbReference type="EMBL" id="JBHUDZ010000005">
    <property type="protein sequence ID" value="MFD1602131.1"/>
    <property type="molecule type" value="Genomic_DNA"/>
</dbReference>
<name>A0ABW4HA35_9FLAO</name>
<comment type="caution">
    <text evidence="1">The sequence shown here is derived from an EMBL/GenBank/DDBJ whole genome shotgun (WGS) entry which is preliminary data.</text>
</comment>
<evidence type="ECO:0008006" key="3">
    <source>
        <dbReference type="Google" id="ProtNLM"/>
    </source>
</evidence>
<sequence length="219" mass="26477">MKLILYFIMINYILLVSCNRHQNSIILQESTNCEKKADSFNYPKDLESFEEKKYICDTTLPFIENDGRLFLKKMKITFSDKSFALINFDRKTKILFDKKENLLLVFKASEIDNFYFNNPSNKELYPLSFYVLDEKYLPKYHFAGEVISIFKDNVKMGKFEEYRIVMKNKPLNKNYELFKYSDLIKVITELNKRNYEIKKEISPDMLNYFYKEEPIWIEF</sequence>
<reference evidence="2" key="1">
    <citation type="journal article" date="2019" name="Int. J. Syst. Evol. Microbiol.">
        <title>The Global Catalogue of Microorganisms (GCM) 10K type strain sequencing project: providing services to taxonomists for standard genome sequencing and annotation.</title>
        <authorList>
            <consortium name="The Broad Institute Genomics Platform"/>
            <consortium name="The Broad Institute Genome Sequencing Center for Infectious Disease"/>
            <person name="Wu L."/>
            <person name="Ma J."/>
        </authorList>
    </citation>
    <scope>NUCLEOTIDE SEQUENCE [LARGE SCALE GENOMIC DNA]</scope>
    <source>
        <strain evidence="2">CCUG 70865</strain>
    </source>
</reference>
<dbReference type="Proteomes" id="UP001597138">
    <property type="component" value="Unassembled WGS sequence"/>
</dbReference>
<keyword evidence="2" id="KW-1185">Reference proteome</keyword>
<proteinExistence type="predicted"/>
<dbReference type="RefSeq" id="WP_379816625.1">
    <property type="nucleotide sequence ID" value="NZ_JBHUDZ010000005.1"/>
</dbReference>
<dbReference type="PROSITE" id="PS51257">
    <property type="entry name" value="PROKAR_LIPOPROTEIN"/>
    <property type="match status" value="1"/>
</dbReference>